<proteinExistence type="predicted"/>
<dbReference type="EMBL" id="QRDY01000004">
    <property type="protein sequence ID" value="RED63032.1"/>
    <property type="molecule type" value="Genomic_DNA"/>
</dbReference>
<keyword evidence="2" id="KW-1185">Reference proteome</keyword>
<dbReference type="NCBIfam" id="NF033524">
    <property type="entry name" value="lasso_PadeA_fam"/>
    <property type="match status" value="1"/>
</dbReference>
<accession>A0A3D9IMP6</accession>
<evidence type="ECO:0000313" key="2">
    <source>
        <dbReference type="Proteomes" id="UP000256869"/>
    </source>
</evidence>
<dbReference type="InterPro" id="IPR049825">
    <property type="entry name" value="Lasso_PadeA-like"/>
</dbReference>
<name>A0A3D9IMP6_9BACL</name>
<dbReference type="OrthoDB" id="2913105at2"/>
<dbReference type="AlphaFoldDB" id="A0A3D9IMP6"/>
<evidence type="ECO:0008006" key="3">
    <source>
        <dbReference type="Google" id="ProtNLM"/>
    </source>
</evidence>
<gene>
    <name evidence="1" type="ORF">DFP95_10425</name>
</gene>
<reference evidence="1 2" key="1">
    <citation type="submission" date="2018-07" db="EMBL/GenBank/DDBJ databases">
        <title>Genomic Encyclopedia of Type Strains, Phase III (KMG-III): the genomes of soil and plant-associated and newly described type strains.</title>
        <authorList>
            <person name="Whitman W."/>
        </authorList>
    </citation>
    <scope>NUCLEOTIDE SEQUENCE [LARGE SCALE GENOMIC DNA]</scope>
    <source>
        <strain evidence="1 2">CECT 8236</strain>
    </source>
</reference>
<protein>
    <recommendedName>
        <fullName evidence="3">Paeninodin family lasso peptide</fullName>
    </recommendedName>
</protein>
<evidence type="ECO:0000313" key="1">
    <source>
        <dbReference type="EMBL" id="RED63032.1"/>
    </source>
</evidence>
<dbReference type="RefSeq" id="WP_115992334.1">
    <property type="nucleotide sequence ID" value="NZ_QRDY01000004.1"/>
</dbReference>
<sequence>MKKEWNQPTLEVLDVKMTFAGPGVAVPDSYDPDEATQHHS</sequence>
<dbReference type="Proteomes" id="UP000256869">
    <property type="component" value="Unassembled WGS sequence"/>
</dbReference>
<organism evidence="1 2">
    <name type="scientific">Cohnella lupini</name>
    <dbReference type="NCBI Taxonomy" id="1294267"/>
    <lineage>
        <taxon>Bacteria</taxon>
        <taxon>Bacillati</taxon>
        <taxon>Bacillota</taxon>
        <taxon>Bacilli</taxon>
        <taxon>Bacillales</taxon>
        <taxon>Paenibacillaceae</taxon>
        <taxon>Cohnella</taxon>
    </lineage>
</organism>
<comment type="caution">
    <text evidence="1">The sequence shown here is derived from an EMBL/GenBank/DDBJ whole genome shotgun (WGS) entry which is preliminary data.</text>
</comment>